<gene>
    <name evidence="1" type="ORF">AVEN_138633_1</name>
</gene>
<keyword evidence="2" id="KW-1185">Reference proteome</keyword>
<reference evidence="1 2" key="1">
    <citation type="journal article" date="2019" name="Sci. Rep.">
        <title>Orb-weaving spider Araneus ventricosus genome elucidates the spidroin gene catalogue.</title>
        <authorList>
            <person name="Kono N."/>
            <person name="Nakamura H."/>
            <person name="Ohtoshi R."/>
            <person name="Moran D.A.P."/>
            <person name="Shinohara A."/>
            <person name="Yoshida Y."/>
            <person name="Fujiwara M."/>
            <person name="Mori M."/>
            <person name="Tomita M."/>
            <person name="Arakawa K."/>
        </authorList>
    </citation>
    <scope>NUCLEOTIDE SEQUENCE [LARGE SCALE GENOMIC DNA]</scope>
</reference>
<sequence length="177" mass="20670">MMSEDEKMSHSIKGVAEDIYLALLTKEIATTTDFIKWCQYINKMQQKRVGRLKLQRPTERHSHGFQIPPGDTSDMRMRNCRISGLLRETSQTILRSYQILERLPNVTYVAQDIELTSKETKRRCTRPAYEAILCSKYSIWFYLEPNKSGTLSSKEELMPRKKGKENFSSFLLPLLKL</sequence>
<evidence type="ECO:0000313" key="2">
    <source>
        <dbReference type="Proteomes" id="UP000499080"/>
    </source>
</evidence>
<name>A0A4Y2E2L7_ARAVE</name>
<accession>A0A4Y2E2L7</accession>
<evidence type="ECO:0000313" key="1">
    <source>
        <dbReference type="EMBL" id="GBM23383.1"/>
    </source>
</evidence>
<dbReference type="Proteomes" id="UP000499080">
    <property type="component" value="Unassembled WGS sequence"/>
</dbReference>
<comment type="caution">
    <text evidence="1">The sequence shown here is derived from an EMBL/GenBank/DDBJ whole genome shotgun (WGS) entry which is preliminary data.</text>
</comment>
<organism evidence="1 2">
    <name type="scientific">Araneus ventricosus</name>
    <name type="common">Orbweaver spider</name>
    <name type="synonym">Epeira ventricosa</name>
    <dbReference type="NCBI Taxonomy" id="182803"/>
    <lineage>
        <taxon>Eukaryota</taxon>
        <taxon>Metazoa</taxon>
        <taxon>Ecdysozoa</taxon>
        <taxon>Arthropoda</taxon>
        <taxon>Chelicerata</taxon>
        <taxon>Arachnida</taxon>
        <taxon>Araneae</taxon>
        <taxon>Araneomorphae</taxon>
        <taxon>Entelegynae</taxon>
        <taxon>Araneoidea</taxon>
        <taxon>Araneidae</taxon>
        <taxon>Araneus</taxon>
    </lineage>
</organism>
<proteinExistence type="predicted"/>
<protein>
    <submittedName>
        <fullName evidence="1">Uncharacterized protein</fullName>
    </submittedName>
</protein>
<dbReference type="OrthoDB" id="6512026at2759"/>
<dbReference type="EMBL" id="BGPR01000497">
    <property type="protein sequence ID" value="GBM23383.1"/>
    <property type="molecule type" value="Genomic_DNA"/>
</dbReference>
<dbReference type="AlphaFoldDB" id="A0A4Y2E2L7"/>